<name>A0A4C1TCN1_EUMVA</name>
<reference evidence="1 2" key="1">
    <citation type="journal article" date="2019" name="Commun. Biol.">
        <title>The bagworm genome reveals a unique fibroin gene that provides high tensile strength.</title>
        <authorList>
            <person name="Kono N."/>
            <person name="Nakamura H."/>
            <person name="Ohtoshi R."/>
            <person name="Tomita M."/>
            <person name="Numata K."/>
            <person name="Arakawa K."/>
        </authorList>
    </citation>
    <scope>NUCLEOTIDE SEQUENCE [LARGE SCALE GENOMIC DNA]</scope>
</reference>
<dbReference type="AlphaFoldDB" id="A0A4C1TCN1"/>
<protein>
    <submittedName>
        <fullName evidence="1">Uncharacterized protein</fullName>
    </submittedName>
</protein>
<gene>
    <name evidence="1" type="ORF">EVAR_74572_1</name>
</gene>
<dbReference type="EMBL" id="BGZK01000048">
    <property type="protein sequence ID" value="GBP11956.1"/>
    <property type="molecule type" value="Genomic_DNA"/>
</dbReference>
<accession>A0A4C1TCN1</accession>
<evidence type="ECO:0000313" key="2">
    <source>
        <dbReference type="Proteomes" id="UP000299102"/>
    </source>
</evidence>
<sequence>MTTSRKLCNIANPSNCKHSRCARASTHASVRPHAHSSGPFRHYLSIAFGRVPSQLIKLTKRGTAPISARTPRPGRGRVLRLGARPSCIILSRAAVAYLFVRSASDPVETPSAVLYAIASGNYLFFNKHSLTFFSY</sequence>
<keyword evidence="2" id="KW-1185">Reference proteome</keyword>
<dbReference type="Proteomes" id="UP000299102">
    <property type="component" value="Unassembled WGS sequence"/>
</dbReference>
<proteinExistence type="predicted"/>
<evidence type="ECO:0000313" key="1">
    <source>
        <dbReference type="EMBL" id="GBP11956.1"/>
    </source>
</evidence>
<comment type="caution">
    <text evidence="1">The sequence shown here is derived from an EMBL/GenBank/DDBJ whole genome shotgun (WGS) entry which is preliminary data.</text>
</comment>
<organism evidence="1 2">
    <name type="scientific">Eumeta variegata</name>
    <name type="common">Bagworm moth</name>
    <name type="synonym">Eumeta japonica</name>
    <dbReference type="NCBI Taxonomy" id="151549"/>
    <lineage>
        <taxon>Eukaryota</taxon>
        <taxon>Metazoa</taxon>
        <taxon>Ecdysozoa</taxon>
        <taxon>Arthropoda</taxon>
        <taxon>Hexapoda</taxon>
        <taxon>Insecta</taxon>
        <taxon>Pterygota</taxon>
        <taxon>Neoptera</taxon>
        <taxon>Endopterygota</taxon>
        <taxon>Lepidoptera</taxon>
        <taxon>Glossata</taxon>
        <taxon>Ditrysia</taxon>
        <taxon>Tineoidea</taxon>
        <taxon>Psychidae</taxon>
        <taxon>Oiketicinae</taxon>
        <taxon>Eumeta</taxon>
    </lineage>
</organism>